<dbReference type="EMBL" id="SNRY01010770">
    <property type="protein sequence ID" value="KAA6305349.1"/>
    <property type="molecule type" value="Genomic_DNA"/>
</dbReference>
<feature type="non-terminal residue" evidence="1">
    <location>
        <position position="1"/>
    </location>
</feature>
<comment type="caution">
    <text evidence="1">The sequence shown here is derived from an EMBL/GenBank/DDBJ whole genome shotgun (WGS) entry which is preliminary data.</text>
</comment>
<sequence>TDGKAFALRKELKKYKTNINDYP</sequence>
<protein>
    <submittedName>
        <fullName evidence="1">Uncharacterized protein</fullName>
    </submittedName>
</protein>
<dbReference type="AlphaFoldDB" id="A0A5J4PAD1"/>
<evidence type="ECO:0000313" key="1">
    <source>
        <dbReference type="EMBL" id="KAA6305349.1"/>
    </source>
</evidence>
<proteinExistence type="predicted"/>
<accession>A0A5J4PAD1</accession>
<gene>
    <name evidence="1" type="ORF">EZS27_042998</name>
</gene>
<organism evidence="1">
    <name type="scientific">termite gut metagenome</name>
    <dbReference type="NCBI Taxonomy" id="433724"/>
    <lineage>
        <taxon>unclassified sequences</taxon>
        <taxon>metagenomes</taxon>
        <taxon>organismal metagenomes</taxon>
    </lineage>
</organism>
<reference evidence="1" key="1">
    <citation type="submission" date="2019-03" db="EMBL/GenBank/DDBJ databases">
        <title>Single cell metagenomics reveals metabolic interactions within the superorganism composed of flagellate Streblomastix strix and complex community of Bacteroidetes bacteria on its surface.</title>
        <authorList>
            <person name="Treitli S.C."/>
            <person name="Kolisko M."/>
            <person name="Husnik F."/>
            <person name="Keeling P."/>
            <person name="Hampl V."/>
        </authorList>
    </citation>
    <scope>NUCLEOTIDE SEQUENCE</scope>
    <source>
        <strain evidence="1">STM</strain>
    </source>
</reference>
<name>A0A5J4PAD1_9ZZZZ</name>